<dbReference type="Proteomes" id="UP000675379">
    <property type="component" value="Unassembled WGS sequence"/>
</dbReference>
<dbReference type="SUPFAM" id="SSF51905">
    <property type="entry name" value="FAD/NAD(P)-binding domain"/>
    <property type="match status" value="1"/>
</dbReference>
<proteinExistence type="predicted"/>
<dbReference type="Pfam" id="PF04324">
    <property type="entry name" value="Fer2_BFD"/>
    <property type="match status" value="1"/>
</dbReference>
<dbReference type="PANTHER" id="PTHR42720:SF1">
    <property type="entry name" value="GLYCEROL 3-PHOSPHATE OXIDASE"/>
    <property type="match status" value="1"/>
</dbReference>
<feature type="domain" description="BFD-like [2Fe-2S]-binding" evidence="2">
    <location>
        <begin position="400"/>
        <end position="453"/>
    </location>
</feature>
<dbReference type="PANTHER" id="PTHR42720">
    <property type="entry name" value="GLYCEROL-3-PHOSPHATE DEHYDROGENASE"/>
    <property type="match status" value="1"/>
</dbReference>
<gene>
    <name evidence="3" type="ORF">KCG48_12370</name>
</gene>
<dbReference type="CDD" id="cd19946">
    <property type="entry name" value="GlpA-like_Fer2_BFD-like"/>
    <property type="match status" value="1"/>
</dbReference>
<dbReference type="Gene3D" id="1.10.10.1100">
    <property type="entry name" value="BFD-like [2Fe-2S]-binding domain"/>
    <property type="match status" value="1"/>
</dbReference>
<evidence type="ECO:0000313" key="3">
    <source>
        <dbReference type="EMBL" id="MBR0577110.1"/>
    </source>
</evidence>
<organism evidence="3 4">
    <name type="scientific">Proteiniclasticum sediminis</name>
    <dbReference type="NCBI Taxonomy" id="2804028"/>
    <lineage>
        <taxon>Bacteria</taxon>
        <taxon>Bacillati</taxon>
        <taxon>Bacillota</taxon>
        <taxon>Clostridia</taxon>
        <taxon>Eubacteriales</taxon>
        <taxon>Clostridiaceae</taxon>
        <taxon>Proteiniclasticum</taxon>
    </lineage>
</organism>
<dbReference type="RefSeq" id="WP_211802529.1">
    <property type="nucleotide sequence ID" value="NZ_JAGSCS010000020.1"/>
</dbReference>
<dbReference type="PRINTS" id="PR00469">
    <property type="entry name" value="PNDRDTASEII"/>
</dbReference>
<dbReference type="InterPro" id="IPR007419">
    <property type="entry name" value="BFD-like_2Fe2S-bd_dom"/>
</dbReference>
<protein>
    <submittedName>
        <fullName evidence="3">NAD(P)/FAD-dependent oxidoreductase</fullName>
    </submittedName>
</protein>
<dbReference type="InterPro" id="IPR052745">
    <property type="entry name" value="G3P_Oxidase/Oxidoreductase"/>
</dbReference>
<sequence length="479" mass="52726">MFDVVIIGAGIVGASVARELSRYKLKVALLEKQNDVSEGATKANSAIVHAGYDPEVGTLMARLNVRGCELTEKYAEELDVPYKKIGSLVVAFSEEEMATIQELYERGNTNGVPNQRIIRREELVKMEPHIGDQAVGALFSPSAGIVGPWEFCIALTENAVVNGVELFLNTEVVDIKKENDEFTIYTANPDLETLKTKYIINAAGIYSDAIMGMVGEREFKIKPRKGQYFVLDKSQGPLANHVIFQCPSVLGKGILVSPTVHGNLIVGPDAEDNVERDDTSTSKEQLAFIQHEANRSIKGINYRESIRNFAGLRAQSDRSDFIIEEAKSVKGFINLAGIKSPGLTSAPAIAEDAAKILENLGVALEPKENFNPTRRQTHFMKLTPEEKAKKIKEDPTFGRIICRCENITEGEIIEAIHRPVGAMTLDGVKRRVRPGMGRCQGGFCGPRVLEIISRELHVPLEEIMQDTNGSYVLVGETKK</sequence>
<dbReference type="InterPro" id="IPR041854">
    <property type="entry name" value="BFD-like_2Fe2S-bd_dom_sf"/>
</dbReference>
<accession>A0A941CQW3</accession>
<dbReference type="InterPro" id="IPR036188">
    <property type="entry name" value="FAD/NAD-bd_sf"/>
</dbReference>
<dbReference type="Gene3D" id="3.30.9.10">
    <property type="entry name" value="D-Amino Acid Oxidase, subunit A, domain 2"/>
    <property type="match status" value="1"/>
</dbReference>
<dbReference type="SUPFAM" id="SSF54373">
    <property type="entry name" value="FAD-linked reductases, C-terminal domain"/>
    <property type="match status" value="1"/>
</dbReference>
<evidence type="ECO:0000313" key="4">
    <source>
        <dbReference type="Proteomes" id="UP000675379"/>
    </source>
</evidence>
<keyword evidence="4" id="KW-1185">Reference proteome</keyword>
<dbReference type="EMBL" id="JAGSCS010000020">
    <property type="protein sequence ID" value="MBR0577110.1"/>
    <property type="molecule type" value="Genomic_DNA"/>
</dbReference>
<dbReference type="Gene3D" id="3.50.50.60">
    <property type="entry name" value="FAD/NAD(P)-binding domain"/>
    <property type="match status" value="1"/>
</dbReference>
<feature type="domain" description="FAD dependent oxidoreductase" evidence="1">
    <location>
        <begin position="3"/>
        <end position="355"/>
    </location>
</feature>
<reference evidence="3" key="1">
    <citation type="submission" date="2021-04" db="EMBL/GenBank/DDBJ databases">
        <title>Proteiniclasticum sedimins sp. nov., an obligate anaerobic bacterium isolated from anaerobic sludge.</title>
        <authorList>
            <person name="Liu J."/>
        </authorList>
    </citation>
    <scope>NUCLEOTIDE SEQUENCE</scope>
    <source>
        <strain evidence="3">BAD-10</strain>
    </source>
</reference>
<name>A0A941CQW3_9CLOT</name>
<evidence type="ECO:0000259" key="2">
    <source>
        <dbReference type="Pfam" id="PF04324"/>
    </source>
</evidence>
<evidence type="ECO:0000259" key="1">
    <source>
        <dbReference type="Pfam" id="PF01266"/>
    </source>
</evidence>
<dbReference type="AlphaFoldDB" id="A0A941CQW3"/>
<comment type="caution">
    <text evidence="3">The sequence shown here is derived from an EMBL/GenBank/DDBJ whole genome shotgun (WGS) entry which is preliminary data.</text>
</comment>
<dbReference type="InterPro" id="IPR006076">
    <property type="entry name" value="FAD-dep_OxRdtase"/>
</dbReference>
<dbReference type="Pfam" id="PF01266">
    <property type="entry name" value="DAO"/>
    <property type="match status" value="1"/>
</dbReference>